<feature type="transmembrane region" description="Helical" evidence="8">
    <location>
        <begin position="203"/>
        <end position="224"/>
    </location>
</feature>
<comment type="subcellular location">
    <subcellularLocation>
        <location evidence="1">Cell membrane</location>
        <topology evidence="1">Multi-pass membrane protein</topology>
    </subcellularLocation>
</comment>
<keyword evidence="10" id="KW-1185">Reference proteome</keyword>
<organism evidence="9 10">
    <name type="scientific">Arenicella chitinivorans</name>
    <dbReference type="NCBI Taxonomy" id="1329800"/>
    <lineage>
        <taxon>Bacteria</taxon>
        <taxon>Pseudomonadati</taxon>
        <taxon>Pseudomonadota</taxon>
        <taxon>Gammaproteobacteria</taxon>
        <taxon>Arenicellales</taxon>
        <taxon>Arenicellaceae</taxon>
        <taxon>Arenicella</taxon>
    </lineage>
</organism>
<dbReference type="GO" id="GO:0016763">
    <property type="term" value="F:pentosyltransferase activity"/>
    <property type="evidence" value="ECO:0007669"/>
    <property type="project" value="TreeGrafter"/>
</dbReference>
<feature type="transmembrane region" description="Helical" evidence="8">
    <location>
        <begin position="311"/>
        <end position="330"/>
    </location>
</feature>
<feature type="transmembrane region" description="Helical" evidence="8">
    <location>
        <begin position="112"/>
        <end position="129"/>
    </location>
</feature>
<dbReference type="Proteomes" id="UP000614811">
    <property type="component" value="Unassembled WGS sequence"/>
</dbReference>
<evidence type="ECO:0000256" key="3">
    <source>
        <dbReference type="ARBA" id="ARBA00022676"/>
    </source>
</evidence>
<protein>
    <recommendedName>
        <fullName evidence="11">Glycosyltransferase RgtA/B/C/D-like domain-containing protein</fullName>
    </recommendedName>
</protein>
<keyword evidence="3" id="KW-0328">Glycosyltransferase</keyword>
<keyword evidence="6 8" id="KW-1133">Transmembrane helix</keyword>
<evidence type="ECO:0000256" key="7">
    <source>
        <dbReference type="ARBA" id="ARBA00023136"/>
    </source>
</evidence>
<name>A0A918RLW8_9GAMM</name>
<sequence length="501" mass="57465">MYQLYRDRPLLVLLMIAANIALSAWCVFLDPVMNNDGVTYLAIAEMMLRGDWSQAFDYYSWPYYSVLIAGVAKLLSIGVEPAAYILNTILVTSLTLAYVCIVGELSNNNRRIIVIAMVVILFFPSITKFRSFLIRDFAYLSCYLWSLYFIFRYCSTLNKQHLIGWLAFAALSCLFRFEGIAFLLIAPYFLLLFSTGKFTNRRLLFTGLSILILAVSLALMAWYVNDKYAAMIKVAQDSGKDIHTVFDLFVASTKKQLGGEELTLLNYAGVFAGNIGNVAYELIRRMALFYFVFALIAYWKNIGFNSYFAKRIWIVYVVTNFIVLVCFSLYNNFLVGRYTMATALTLLLLAPFMIERILQSYQQSTWLKRIGSILALGLLTAVSLEGMDVSSKKLHIKEAAHWLRSELPEHASYFSNDRLLMYYSGDDVVETLMSNHNNVHLRFLLDTKQLNDYDYVALSVNPKSKLEDDFRQTLWYIYGRPVKIFEGVKGRALFIYQTNSD</sequence>
<dbReference type="GO" id="GO:0009103">
    <property type="term" value="P:lipopolysaccharide biosynthetic process"/>
    <property type="evidence" value="ECO:0007669"/>
    <property type="project" value="UniProtKB-ARBA"/>
</dbReference>
<feature type="transmembrane region" description="Helical" evidence="8">
    <location>
        <begin position="136"/>
        <end position="153"/>
    </location>
</feature>
<evidence type="ECO:0008006" key="11">
    <source>
        <dbReference type="Google" id="ProtNLM"/>
    </source>
</evidence>
<feature type="transmembrane region" description="Helical" evidence="8">
    <location>
        <begin position="282"/>
        <end position="299"/>
    </location>
</feature>
<evidence type="ECO:0000256" key="6">
    <source>
        <dbReference type="ARBA" id="ARBA00022989"/>
    </source>
</evidence>
<accession>A0A918RLW8</accession>
<evidence type="ECO:0000256" key="4">
    <source>
        <dbReference type="ARBA" id="ARBA00022679"/>
    </source>
</evidence>
<keyword evidence="2" id="KW-1003">Cell membrane</keyword>
<evidence type="ECO:0000313" key="10">
    <source>
        <dbReference type="Proteomes" id="UP000614811"/>
    </source>
</evidence>
<evidence type="ECO:0000256" key="8">
    <source>
        <dbReference type="SAM" id="Phobius"/>
    </source>
</evidence>
<keyword evidence="5 8" id="KW-0812">Transmembrane</keyword>
<proteinExistence type="predicted"/>
<keyword evidence="7 8" id="KW-0472">Membrane</keyword>
<dbReference type="AlphaFoldDB" id="A0A918RLW8"/>
<feature type="transmembrane region" description="Helical" evidence="8">
    <location>
        <begin position="165"/>
        <end position="191"/>
    </location>
</feature>
<gene>
    <name evidence="9" type="ORF">GCM10008090_10600</name>
</gene>
<dbReference type="GO" id="GO:0005886">
    <property type="term" value="C:plasma membrane"/>
    <property type="evidence" value="ECO:0007669"/>
    <property type="project" value="UniProtKB-SubCell"/>
</dbReference>
<evidence type="ECO:0000256" key="5">
    <source>
        <dbReference type="ARBA" id="ARBA00022692"/>
    </source>
</evidence>
<dbReference type="PANTHER" id="PTHR33908">
    <property type="entry name" value="MANNOSYLTRANSFERASE YKCB-RELATED"/>
    <property type="match status" value="1"/>
</dbReference>
<dbReference type="EMBL" id="BMXA01000002">
    <property type="protein sequence ID" value="GHA03413.1"/>
    <property type="molecule type" value="Genomic_DNA"/>
</dbReference>
<keyword evidence="4" id="KW-0808">Transferase</keyword>
<dbReference type="PANTHER" id="PTHR33908:SF11">
    <property type="entry name" value="MEMBRANE PROTEIN"/>
    <property type="match status" value="1"/>
</dbReference>
<dbReference type="RefSeq" id="WP_189399006.1">
    <property type="nucleotide sequence ID" value="NZ_BMXA01000002.1"/>
</dbReference>
<evidence type="ECO:0000256" key="2">
    <source>
        <dbReference type="ARBA" id="ARBA00022475"/>
    </source>
</evidence>
<comment type="caution">
    <text evidence="9">The sequence shown here is derived from an EMBL/GenBank/DDBJ whole genome shotgun (WGS) entry which is preliminary data.</text>
</comment>
<feature type="transmembrane region" description="Helical" evidence="8">
    <location>
        <begin position="58"/>
        <end position="77"/>
    </location>
</feature>
<feature type="transmembrane region" description="Helical" evidence="8">
    <location>
        <begin position="84"/>
        <end position="106"/>
    </location>
</feature>
<evidence type="ECO:0000313" key="9">
    <source>
        <dbReference type="EMBL" id="GHA03413.1"/>
    </source>
</evidence>
<evidence type="ECO:0000256" key="1">
    <source>
        <dbReference type="ARBA" id="ARBA00004651"/>
    </source>
</evidence>
<reference evidence="9" key="2">
    <citation type="submission" date="2020-09" db="EMBL/GenBank/DDBJ databases">
        <authorList>
            <person name="Sun Q."/>
            <person name="Kim S."/>
        </authorList>
    </citation>
    <scope>NUCLEOTIDE SEQUENCE</scope>
    <source>
        <strain evidence="9">KCTC 12711</strain>
    </source>
</reference>
<reference evidence="9" key="1">
    <citation type="journal article" date="2014" name="Int. J. Syst. Evol. Microbiol.">
        <title>Complete genome sequence of Corynebacterium casei LMG S-19264T (=DSM 44701T), isolated from a smear-ripened cheese.</title>
        <authorList>
            <consortium name="US DOE Joint Genome Institute (JGI-PGF)"/>
            <person name="Walter F."/>
            <person name="Albersmeier A."/>
            <person name="Kalinowski J."/>
            <person name="Ruckert C."/>
        </authorList>
    </citation>
    <scope>NUCLEOTIDE SEQUENCE</scope>
    <source>
        <strain evidence="9">KCTC 12711</strain>
    </source>
</reference>
<dbReference type="InterPro" id="IPR050297">
    <property type="entry name" value="LipidA_mod_glycosyltrf_83"/>
</dbReference>